<evidence type="ECO:0000313" key="2">
    <source>
        <dbReference type="EMBL" id="MET2825509.1"/>
    </source>
</evidence>
<keyword evidence="1" id="KW-0812">Transmembrane</keyword>
<evidence type="ECO:0000313" key="3">
    <source>
        <dbReference type="Proteomes" id="UP001548832"/>
    </source>
</evidence>
<protein>
    <recommendedName>
        <fullName evidence="4">GlsB/YeaQ/YmgE family stress response membrane protein</fullName>
    </recommendedName>
</protein>
<keyword evidence="1" id="KW-0472">Membrane</keyword>
<proteinExistence type="predicted"/>
<feature type="transmembrane region" description="Helical" evidence="1">
    <location>
        <begin position="52"/>
        <end position="77"/>
    </location>
</feature>
<dbReference type="RefSeq" id="WP_354457603.1">
    <property type="nucleotide sequence ID" value="NZ_JBEWSZ010000001.1"/>
</dbReference>
<sequence length="90" mass="9705">MDEIVPVILGAVLGALVWRTTNGRMRAILSVLAVVAAGAFATILSGEFQLSWVYFLIDFSEAALGLVIGIALVRFFLPRRAADISARAQR</sequence>
<reference evidence="2 3" key="1">
    <citation type="submission" date="2024-06" db="EMBL/GenBank/DDBJ databases">
        <authorList>
            <person name="Kim D.-U."/>
        </authorList>
    </citation>
    <scope>NUCLEOTIDE SEQUENCE [LARGE SCALE GENOMIC DNA]</scope>
    <source>
        <strain evidence="2 3">KACC15460</strain>
    </source>
</reference>
<dbReference type="Proteomes" id="UP001548832">
    <property type="component" value="Unassembled WGS sequence"/>
</dbReference>
<organism evidence="2 3">
    <name type="scientific">Mesorhizobium shangrilense</name>
    <dbReference type="NCBI Taxonomy" id="460060"/>
    <lineage>
        <taxon>Bacteria</taxon>
        <taxon>Pseudomonadati</taxon>
        <taxon>Pseudomonadota</taxon>
        <taxon>Alphaproteobacteria</taxon>
        <taxon>Hyphomicrobiales</taxon>
        <taxon>Phyllobacteriaceae</taxon>
        <taxon>Mesorhizobium</taxon>
    </lineage>
</organism>
<keyword evidence="3" id="KW-1185">Reference proteome</keyword>
<accession>A0ABV2D671</accession>
<feature type="transmembrane region" description="Helical" evidence="1">
    <location>
        <begin position="27"/>
        <end position="46"/>
    </location>
</feature>
<name>A0ABV2D671_9HYPH</name>
<dbReference type="EMBL" id="JBEWSZ010000001">
    <property type="protein sequence ID" value="MET2825509.1"/>
    <property type="molecule type" value="Genomic_DNA"/>
</dbReference>
<gene>
    <name evidence="2" type="ORF">ABVQ20_00800</name>
</gene>
<keyword evidence="1" id="KW-1133">Transmembrane helix</keyword>
<evidence type="ECO:0008006" key="4">
    <source>
        <dbReference type="Google" id="ProtNLM"/>
    </source>
</evidence>
<comment type="caution">
    <text evidence="2">The sequence shown here is derived from an EMBL/GenBank/DDBJ whole genome shotgun (WGS) entry which is preliminary data.</text>
</comment>
<evidence type="ECO:0000256" key="1">
    <source>
        <dbReference type="SAM" id="Phobius"/>
    </source>
</evidence>